<dbReference type="EMBL" id="CP025066">
    <property type="protein sequence ID" value="AUX10737.1"/>
    <property type="molecule type" value="Genomic_DNA"/>
</dbReference>
<sequence>MSGIVFFATERHDAVVDFYTQTVGAVVWLEQPDCTILEYTAGAGDDAFRFAFCSRDRTDDCGILTFVYDSREAVDRMHDRVGDAALEQPHENERYRIYQFFAEDPDGRTAEFQTFLHDVRW</sequence>
<proteinExistence type="predicted"/>
<evidence type="ECO:0000313" key="2">
    <source>
        <dbReference type="Proteomes" id="UP000263012"/>
    </source>
</evidence>
<dbReference type="Proteomes" id="UP000263012">
    <property type="component" value="Chromosome"/>
</dbReference>
<protein>
    <recommendedName>
        <fullName evidence="3">Glyoxalase/bleomycin resistance protein/dioxygenase</fullName>
    </recommendedName>
</protein>
<dbReference type="AlphaFoldDB" id="A0A343TNR5"/>
<gene>
    <name evidence="1" type="ORF">AArcSl_3130</name>
</gene>
<dbReference type="KEGG" id="hdf:AArcSl_3130"/>
<keyword evidence="2" id="KW-1185">Reference proteome</keyword>
<name>A0A343TNR5_9EURY</name>
<dbReference type="OrthoDB" id="210556at2157"/>
<dbReference type="RefSeq" id="WP_119821316.1">
    <property type="nucleotide sequence ID" value="NZ_CP025066.1"/>
</dbReference>
<reference evidence="2" key="1">
    <citation type="submission" date="2017-11" db="EMBL/GenBank/DDBJ databases">
        <title>Phenotypic and genomic properties of facultatively anaerobic sulfur-reducing natronoarchaea from hypersaline soda lakes.</title>
        <authorList>
            <person name="Sorokin D.Y."/>
            <person name="Kublanov I.V."/>
            <person name="Roman P."/>
            <person name="Sinninghe Damste J.S."/>
            <person name="Golyshin P.N."/>
            <person name="Rojo D."/>
            <person name="Ciordia S."/>
            <person name="Mena M.D.C."/>
            <person name="Ferrer M."/>
            <person name="Messina E."/>
            <person name="Smedile F."/>
            <person name="La Spada G."/>
            <person name="La Cono V."/>
            <person name="Yakimov M.M."/>
        </authorList>
    </citation>
    <scope>NUCLEOTIDE SEQUENCE [LARGE SCALE GENOMIC DNA]</scope>
    <source>
        <strain evidence="2">AArc-Sl</strain>
    </source>
</reference>
<organism evidence="1 2">
    <name type="scientific">Halalkaliarchaeum desulfuricum</name>
    <dbReference type="NCBI Taxonomy" id="2055893"/>
    <lineage>
        <taxon>Archaea</taxon>
        <taxon>Methanobacteriati</taxon>
        <taxon>Methanobacteriota</taxon>
        <taxon>Stenosarchaea group</taxon>
        <taxon>Halobacteria</taxon>
        <taxon>Halobacteriales</taxon>
        <taxon>Haloferacaceae</taxon>
        <taxon>Halalkaliarchaeum</taxon>
    </lineage>
</organism>
<dbReference type="SUPFAM" id="SSF54593">
    <property type="entry name" value="Glyoxalase/Bleomycin resistance protein/Dihydroxybiphenyl dioxygenase"/>
    <property type="match status" value="1"/>
</dbReference>
<evidence type="ECO:0000313" key="1">
    <source>
        <dbReference type="EMBL" id="AUX10737.1"/>
    </source>
</evidence>
<accession>A0A343TNR5</accession>
<dbReference type="Gene3D" id="3.10.180.10">
    <property type="entry name" value="2,3-Dihydroxybiphenyl 1,2-Dioxygenase, domain 1"/>
    <property type="match status" value="1"/>
</dbReference>
<dbReference type="InterPro" id="IPR029068">
    <property type="entry name" value="Glyas_Bleomycin-R_OHBP_Dase"/>
</dbReference>
<evidence type="ECO:0008006" key="3">
    <source>
        <dbReference type="Google" id="ProtNLM"/>
    </source>
</evidence>
<dbReference type="GeneID" id="37879495"/>